<keyword evidence="3" id="KW-0808">Transferase</keyword>
<evidence type="ECO:0000313" key="10">
    <source>
        <dbReference type="EMBL" id="GGX32646.1"/>
    </source>
</evidence>
<sequence>MQKVYFDSAATTEVRPEVIEKMVSVLKEDFGNPSSIHGYGRSAKNHIEQARKNIANYLGVKASEIIFTSGGTEADNLVINSVVRDLKVTHIITSKIEHHAVLHTVQEIESRNNILVSYVAIHPDGTIDYEHLESLLNSSKEKTLVSLMHVNNEVGTILDIDRVGKLCKQYEAIFHSDMVQSVGHYEVNLSEIDVDYTAVSAHKFHGPKGIGFAYIRKNSGLKPLIFGGEQERGYRAGTESVHNIAGMDEALRLSYENLEEEKAYIQDVKQYFIDTLKSNIEGVKFNASCCDVKNSTYTLINVCLPVSVEKAGILLFHLDINGIACSKGSACQSGSGKGSHVLTEILSDEDLQKPSIRFSFSKYNTKEEVDYVVDVLKKFIEE</sequence>
<dbReference type="AlphaFoldDB" id="A0A918JY48"/>
<evidence type="ECO:0000313" key="11">
    <source>
        <dbReference type="Proteomes" id="UP000601108"/>
    </source>
</evidence>
<evidence type="ECO:0000259" key="9">
    <source>
        <dbReference type="Pfam" id="PF00266"/>
    </source>
</evidence>
<dbReference type="GO" id="GO:0031071">
    <property type="term" value="F:cysteine desulfurase activity"/>
    <property type="evidence" value="ECO:0007669"/>
    <property type="project" value="UniProtKB-EC"/>
</dbReference>
<dbReference type="PANTHER" id="PTHR11601:SF34">
    <property type="entry name" value="CYSTEINE DESULFURASE"/>
    <property type="match status" value="1"/>
</dbReference>
<evidence type="ECO:0000256" key="1">
    <source>
        <dbReference type="ARBA" id="ARBA00001933"/>
    </source>
</evidence>
<dbReference type="InterPro" id="IPR016454">
    <property type="entry name" value="Cysteine_dSase"/>
</dbReference>
<evidence type="ECO:0000256" key="6">
    <source>
        <dbReference type="ARBA" id="ARBA00023004"/>
    </source>
</evidence>
<evidence type="ECO:0000256" key="7">
    <source>
        <dbReference type="ARBA" id="ARBA00023014"/>
    </source>
</evidence>
<dbReference type="Gene3D" id="3.90.1150.10">
    <property type="entry name" value="Aspartate Aminotransferase, domain 1"/>
    <property type="match status" value="1"/>
</dbReference>
<organism evidence="10 11">
    <name type="scientific">Aquimarina muelleri</name>
    <dbReference type="NCBI Taxonomy" id="279356"/>
    <lineage>
        <taxon>Bacteria</taxon>
        <taxon>Pseudomonadati</taxon>
        <taxon>Bacteroidota</taxon>
        <taxon>Flavobacteriia</taxon>
        <taxon>Flavobacteriales</taxon>
        <taxon>Flavobacteriaceae</taxon>
        <taxon>Aquimarina</taxon>
    </lineage>
</organism>
<feature type="domain" description="Aminotransferase class V" evidence="9">
    <location>
        <begin position="4"/>
        <end position="372"/>
    </location>
</feature>
<keyword evidence="11" id="KW-1185">Reference proteome</keyword>
<dbReference type="GO" id="GO:0046872">
    <property type="term" value="F:metal ion binding"/>
    <property type="evidence" value="ECO:0007669"/>
    <property type="project" value="UniProtKB-KW"/>
</dbReference>
<comment type="cofactor">
    <cofactor evidence="1">
        <name>pyridoxal 5'-phosphate</name>
        <dbReference type="ChEBI" id="CHEBI:597326"/>
    </cofactor>
</comment>
<dbReference type="RefSeq" id="WP_027413671.1">
    <property type="nucleotide sequence ID" value="NZ_BMWS01000035.1"/>
</dbReference>
<name>A0A918JY48_9FLAO</name>
<comment type="catalytic activity">
    <reaction evidence="8">
        <text>(sulfur carrier)-H + L-cysteine = (sulfur carrier)-SH + L-alanine</text>
        <dbReference type="Rhea" id="RHEA:43892"/>
        <dbReference type="Rhea" id="RHEA-COMP:14737"/>
        <dbReference type="Rhea" id="RHEA-COMP:14739"/>
        <dbReference type="ChEBI" id="CHEBI:29917"/>
        <dbReference type="ChEBI" id="CHEBI:35235"/>
        <dbReference type="ChEBI" id="CHEBI:57972"/>
        <dbReference type="ChEBI" id="CHEBI:64428"/>
        <dbReference type="EC" id="2.8.1.7"/>
    </reaction>
</comment>
<dbReference type="Pfam" id="PF00266">
    <property type="entry name" value="Aminotran_5"/>
    <property type="match status" value="1"/>
</dbReference>
<accession>A0A918JY48</accession>
<dbReference type="SUPFAM" id="SSF53383">
    <property type="entry name" value="PLP-dependent transferases"/>
    <property type="match status" value="1"/>
</dbReference>
<dbReference type="Proteomes" id="UP000601108">
    <property type="component" value="Unassembled WGS sequence"/>
</dbReference>
<comment type="caution">
    <text evidence="10">The sequence shown here is derived from an EMBL/GenBank/DDBJ whole genome shotgun (WGS) entry which is preliminary data.</text>
</comment>
<evidence type="ECO:0000256" key="8">
    <source>
        <dbReference type="ARBA" id="ARBA00050776"/>
    </source>
</evidence>
<dbReference type="PANTHER" id="PTHR11601">
    <property type="entry name" value="CYSTEINE DESULFURYLASE FAMILY MEMBER"/>
    <property type="match status" value="1"/>
</dbReference>
<dbReference type="Gene3D" id="3.40.640.10">
    <property type="entry name" value="Type I PLP-dependent aspartate aminotransferase-like (Major domain)"/>
    <property type="match status" value="1"/>
</dbReference>
<keyword evidence="4" id="KW-0479">Metal-binding</keyword>
<keyword evidence="7" id="KW-0411">Iron-sulfur</keyword>
<reference evidence="10 11" key="1">
    <citation type="journal article" date="2014" name="Int. J. Syst. Evol. Microbiol.">
        <title>Complete genome sequence of Corynebacterium casei LMG S-19264T (=DSM 44701T), isolated from a smear-ripened cheese.</title>
        <authorList>
            <consortium name="US DOE Joint Genome Institute (JGI-PGF)"/>
            <person name="Walter F."/>
            <person name="Albersmeier A."/>
            <person name="Kalinowski J."/>
            <person name="Ruckert C."/>
        </authorList>
    </citation>
    <scope>NUCLEOTIDE SEQUENCE [LARGE SCALE GENOMIC DNA]</scope>
    <source>
        <strain evidence="10 11">KCTC 12285</strain>
    </source>
</reference>
<keyword evidence="5" id="KW-0663">Pyridoxal phosphate</keyword>
<proteinExistence type="inferred from homology"/>
<dbReference type="InterPro" id="IPR000192">
    <property type="entry name" value="Aminotrans_V_dom"/>
</dbReference>
<comment type="similarity">
    <text evidence="2">Belongs to the class-V pyridoxal-phosphate-dependent aminotransferase family. NifS/IscS subfamily.</text>
</comment>
<evidence type="ECO:0000256" key="2">
    <source>
        <dbReference type="ARBA" id="ARBA00006490"/>
    </source>
</evidence>
<protein>
    <submittedName>
        <fullName evidence="10">Cysteine desulfurase</fullName>
    </submittedName>
</protein>
<dbReference type="PIRSF" id="PIRSF005572">
    <property type="entry name" value="NifS"/>
    <property type="match status" value="1"/>
</dbReference>
<dbReference type="Gene3D" id="1.10.260.50">
    <property type="match status" value="1"/>
</dbReference>
<dbReference type="GO" id="GO:0051536">
    <property type="term" value="F:iron-sulfur cluster binding"/>
    <property type="evidence" value="ECO:0007669"/>
    <property type="project" value="UniProtKB-KW"/>
</dbReference>
<keyword evidence="6" id="KW-0408">Iron</keyword>
<evidence type="ECO:0000256" key="4">
    <source>
        <dbReference type="ARBA" id="ARBA00022723"/>
    </source>
</evidence>
<evidence type="ECO:0000256" key="5">
    <source>
        <dbReference type="ARBA" id="ARBA00022898"/>
    </source>
</evidence>
<dbReference type="InterPro" id="IPR015421">
    <property type="entry name" value="PyrdxlP-dep_Trfase_major"/>
</dbReference>
<evidence type="ECO:0000256" key="3">
    <source>
        <dbReference type="ARBA" id="ARBA00022679"/>
    </source>
</evidence>
<gene>
    <name evidence="10" type="ORF">GCM10007384_36810</name>
</gene>
<dbReference type="InterPro" id="IPR015424">
    <property type="entry name" value="PyrdxlP-dep_Trfase"/>
</dbReference>
<dbReference type="InterPro" id="IPR015422">
    <property type="entry name" value="PyrdxlP-dep_Trfase_small"/>
</dbReference>
<dbReference type="EMBL" id="BMWS01000035">
    <property type="protein sequence ID" value="GGX32646.1"/>
    <property type="molecule type" value="Genomic_DNA"/>
</dbReference>